<evidence type="ECO:0000313" key="1">
    <source>
        <dbReference type="EMBL" id="KAF9679971.1"/>
    </source>
</evidence>
<protein>
    <submittedName>
        <fullName evidence="1">Uncharacterized protein</fullName>
    </submittedName>
</protein>
<gene>
    <name evidence="1" type="ORF">SADUNF_Sadunf06G0071200</name>
</gene>
<evidence type="ECO:0000313" key="2">
    <source>
        <dbReference type="Proteomes" id="UP000657918"/>
    </source>
</evidence>
<dbReference type="PANTHER" id="PTHR37724">
    <property type="entry name" value="OS02G0564300 PROTEIN"/>
    <property type="match status" value="1"/>
</dbReference>
<dbReference type="PANTHER" id="PTHR37724:SF1">
    <property type="entry name" value="OS02G0564300 PROTEIN"/>
    <property type="match status" value="1"/>
</dbReference>
<sequence>MSISIPTLHLSFSKTLSSQNPLFFPKPFSLTLPPKSTMIIRMGGGPRTFPGGVSKWQWKRMQKNKAKQLLKARLCRERQIYEMRKRAELKAAVSELERPWEVVDKAPKLFSVGADEQVKVLADRFQKPGGFDLWSDRDGPQLFETPDGVPSARFFPKGVVQTLKSYGKVSGSGFGELSTRKLDSDIGSYTESEYQNDGMSVNEKLINLSETEDGSVSESGYRENSDGKLGMDKINAKRITGKYRKKANRRLRNISNAFDSGQFGYEKEKRVGGTTNRSADRDNRISRSINDSRIYRKRRDSKSGVYDMNLQQDGRYGLQVENEKFNFNSWDVEAVEITGIRGVTELTCYCMVEDDVKSRLTFNDKNNTGCKLHWHGGTASTVNVYVTGKELFHNPPFVEQLENGKYCLMRLWWLVLLDLLKRNEMTCFMLRRQQLTAPLAKLQWLKASTLKAIMGSF</sequence>
<dbReference type="OrthoDB" id="1747509at2759"/>
<accession>A0A835N082</accession>
<proteinExistence type="predicted"/>
<dbReference type="AlphaFoldDB" id="A0A835N082"/>
<name>A0A835N082_9ROSI</name>
<comment type="caution">
    <text evidence="1">The sequence shown here is derived from an EMBL/GenBank/DDBJ whole genome shotgun (WGS) entry which is preliminary data.</text>
</comment>
<organism evidence="1 2">
    <name type="scientific">Salix dunnii</name>
    <dbReference type="NCBI Taxonomy" id="1413687"/>
    <lineage>
        <taxon>Eukaryota</taxon>
        <taxon>Viridiplantae</taxon>
        <taxon>Streptophyta</taxon>
        <taxon>Embryophyta</taxon>
        <taxon>Tracheophyta</taxon>
        <taxon>Spermatophyta</taxon>
        <taxon>Magnoliopsida</taxon>
        <taxon>eudicotyledons</taxon>
        <taxon>Gunneridae</taxon>
        <taxon>Pentapetalae</taxon>
        <taxon>rosids</taxon>
        <taxon>fabids</taxon>
        <taxon>Malpighiales</taxon>
        <taxon>Salicaceae</taxon>
        <taxon>Saliceae</taxon>
        <taxon>Salix</taxon>
    </lineage>
</organism>
<reference evidence="1 2" key="1">
    <citation type="submission" date="2020-10" db="EMBL/GenBank/DDBJ databases">
        <title>Plant Genome Project.</title>
        <authorList>
            <person name="Zhang R.-G."/>
        </authorList>
    </citation>
    <scope>NUCLEOTIDE SEQUENCE [LARGE SCALE GENOMIC DNA]</scope>
    <source>
        <strain evidence="1">FAFU-HL-1</strain>
        <tissue evidence="1">Leaf</tissue>
    </source>
</reference>
<dbReference type="Proteomes" id="UP000657918">
    <property type="component" value="Unassembled WGS sequence"/>
</dbReference>
<keyword evidence="2" id="KW-1185">Reference proteome</keyword>
<dbReference type="EMBL" id="JADGMS010000006">
    <property type="protein sequence ID" value="KAF9679971.1"/>
    <property type="molecule type" value="Genomic_DNA"/>
</dbReference>